<dbReference type="InterPro" id="IPR001315">
    <property type="entry name" value="CARD"/>
</dbReference>
<evidence type="ECO:0000259" key="6">
    <source>
        <dbReference type="PROSITE" id="PS50208"/>
    </source>
</evidence>
<dbReference type="InterPro" id="IPR033139">
    <property type="entry name" value="Caspase_cys_AS"/>
</dbReference>
<feature type="active site" evidence="2">
    <location>
        <position position="210"/>
    </location>
</feature>
<dbReference type="SMART" id="SM00115">
    <property type="entry name" value="CASc"/>
    <property type="match status" value="1"/>
</dbReference>
<feature type="active site" evidence="2">
    <location>
        <position position="260"/>
    </location>
</feature>
<keyword evidence="9" id="KW-1185">Reference proteome</keyword>
<comment type="similarity">
    <text evidence="1 3">Belongs to the peptidase C14A family.</text>
</comment>
<sequence>MADEELRRARKKFVEKVSEPVIIQLLDDLFDDEVLNDGEVNSIRQKNACADDKARALIDTVRRKGKSASRKMIDHLLCRDAELHSELSLSVGQPAQPVTEPPREQEPPTTLGIELGPKKQDKDSIYPVTKDSFKSRVALLITNIKFRHLTYRKGAEKDEENMEKLLTTLGYEVVKYTNLWGKEIDNALTDFSKHPKLKDTDSVVVVVMSHGKRGTICGIDWKKDDKEPDEFPIDNIFKHLGSESCPALLDKPKVIIIQACRGGKPGSVLVSDGAHAAYVCDDVNEMNMEDDGSRFVHKEKDFIPLLSCTPDTVSYRHPDNGSILIQYLVEIFNTCARKDDIEELFRKVMKRFEDFPAGATRQMPTKDRCTLTRRFLFFNNL</sequence>
<evidence type="ECO:0000256" key="4">
    <source>
        <dbReference type="SAM" id="MobiDB-lite"/>
    </source>
</evidence>
<dbReference type="PROSITE" id="PS50208">
    <property type="entry name" value="CASPASE_P20"/>
    <property type="match status" value="1"/>
</dbReference>
<dbReference type="AlphaFoldDB" id="A0AAV1FVW4"/>
<evidence type="ECO:0000313" key="8">
    <source>
        <dbReference type="EMBL" id="CAJ1065353.1"/>
    </source>
</evidence>
<dbReference type="GO" id="GO:0006508">
    <property type="term" value="P:proteolysis"/>
    <property type="evidence" value="ECO:0007669"/>
    <property type="project" value="InterPro"/>
</dbReference>
<feature type="domain" description="Caspase family p10" evidence="5">
    <location>
        <begin position="292"/>
        <end position="379"/>
    </location>
</feature>
<dbReference type="InterPro" id="IPR002398">
    <property type="entry name" value="Pept_C14"/>
</dbReference>
<protein>
    <submittedName>
        <fullName evidence="8">Caspase a-like isoform X1</fullName>
    </submittedName>
</protein>
<organism evidence="8 9">
    <name type="scientific">Xyrichtys novacula</name>
    <name type="common">Pearly razorfish</name>
    <name type="synonym">Hemipteronotus novacula</name>
    <dbReference type="NCBI Taxonomy" id="13765"/>
    <lineage>
        <taxon>Eukaryota</taxon>
        <taxon>Metazoa</taxon>
        <taxon>Chordata</taxon>
        <taxon>Craniata</taxon>
        <taxon>Vertebrata</taxon>
        <taxon>Euteleostomi</taxon>
        <taxon>Actinopterygii</taxon>
        <taxon>Neopterygii</taxon>
        <taxon>Teleostei</taxon>
        <taxon>Neoteleostei</taxon>
        <taxon>Acanthomorphata</taxon>
        <taxon>Eupercaria</taxon>
        <taxon>Labriformes</taxon>
        <taxon>Labridae</taxon>
        <taxon>Xyrichtys</taxon>
    </lineage>
</organism>
<dbReference type="PANTHER" id="PTHR47901:SF3">
    <property type="entry name" value="CASPASE-1"/>
    <property type="match status" value="1"/>
</dbReference>
<dbReference type="GO" id="GO:0097169">
    <property type="term" value="C:AIM2 inflammasome complex"/>
    <property type="evidence" value="ECO:0007669"/>
    <property type="project" value="TreeGrafter"/>
</dbReference>
<feature type="domain" description="Caspase family p20" evidence="6">
    <location>
        <begin position="134"/>
        <end position="264"/>
    </location>
</feature>
<dbReference type="PIRSF" id="PIRSF038001">
    <property type="entry name" value="Caspase_ICE"/>
    <property type="match status" value="1"/>
</dbReference>
<evidence type="ECO:0000259" key="5">
    <source>
        <dbReference type="PROSITE" id="PS50207"/>
    </source>
</evidence>
<dbReference type="InterPro" id="IPR011600">
    <property type="entry name" value="Pept_C14_caspase"/>
</dbReference>
<evidence type="ECO:0000256" key="1">
    <source>
        <dbReference type="ARBA" id="ARBA00010134"/>
    </source>
</evidence>
<dbReference type="Proteomes" id="UP001178508">
    <property type="component" value="Chromosome 10"/>
</dbReference>
<feature type="region of interest" description="Disordered" evidence="4">
    <location>
        <begin position="89"/>
        <end position="123"/>
    </location>
</feature>
<dbReference type="Gene3D" id="3.40.50.1460">
    <property type="match status" value="1"/>
</dbReference>
<accession>A0AAV1FVW4</accession>
<dbReference type="InterPro" id="IPR015917">
    <property type="entry name" value="Pept_C14A"/>
</dbReference>
<dbReference type="GO" id="GO:0072557">
    <property type="term" value="C:IPAF inflammasome complex"/>
    <property type="evidence" value="ECO:0007669"/>
    <property type="project" value="TreeGrafter"/>
</dbReference>
<name>A0AAV1FVW4_XYRNO</name>
<reference evidence="8" key="1">
    <citation type="submission" date="2023-08" db="EMBL/GenBank/DDBJ databases">
        <authorList>
            <person name="Alioto T."/>
            <person name="Alioto T."/>
            <person name="Gomez Garrido J."/>
        </authorList>
    </citation>
    <scope>NUCLEOTIDE SEQUENCE</scope>
</reference>
<dbReference type="PROSITE" id="PS50209">
    <property type="entry name" value="CARD"/>
    <property type="match status" value="1"/>
</dbReference>
<dbReference type="Pfam" id="PF00619">
    <property type="entry name" value="CARD"/>
    <property type="match status" value="1"/>
</dbReference>
<dbReference type="InterPro" id="IPR029030">
    <property type="entry name" value="Caspase-like_dom_sf"/>
</dbReference>
<proteinExistence type="inferred from homology"/>
<dbReference type="PROSITE" id="PS01122">
    <property type="entry name" value="CASPASE_CYS"/>
    <property type="match status" value="1"/>
</dbReference>
<evidence type="ECO:0000256" key="3">
    <source>
        <dbReference type="RuleBase" id="RU003971"/>
    </source>
</evidence>
<dbReference type="SUPFAM" id="SSF47986">
    <property type="entry name" value="DEATH domain"/>
    <property type="match status" value="1"/>
</dbReference>
<evidence type="ECO:0000313" key="9">
    <source>
        <dbReference type="Proteomes" id="UP001178508"/>
    </source>
</evidence>
<dbReference type="GO" id="GO:0042981">
    <property type="term" value="P:regulation of apoptotic process"/>
    <property type="evidence" value="ECO:0007669"/>
    <property type="project" value="InterPro"/>
</dbReference>
<dbReference type="PROSITE" id="PS50207">
    <property type="entry name" value="CASPASE_P10"/>
    <property type="match status" value="1"/>
</dbReference>
<gene>
    <name evidence="8" type="ORF">XNOV1_A026009</name>
</gene>
<evidence type="ECO:0000259" key="7">
    <source>
        <dbReference type="PROSITE" id="PS50209"/>
    </source>
</evidence>
<dbReference type="GO" id="GO:0004197">
    <property type="term" value="F:cysteine-type endopeptidase activity"/>
    <property type="evidence" value="ECO:0007669"/>
    <property type="project" value="InterPro"/>
</dbReference>
<dbReference type="EMBL" id="OY660873">
    <property type="protein sequence ID" value="CAJ1065353.1"/>
    <property type="molecule type" value="Genomic_DNA"/>
</dbReference>
<dbReference type="GO" id="GO:0072559">
    <property type="term" value="C:NLRP3 inflammasome complex"/>
    <property type="evidence" value="ECO:0007669"/>
    <property type="project" value="TreeGrafter"/>
</dbReference>
<dbReference type="InterPro" id="IPR001309">
    <property type="entry name" value="Pept_C14_p20"/>
</dbReference>
<dbReference type="SMART" id="SM00114">
    <property type="entry name" value="CARD"/>
    <property type="match status" value="1"/>
</dbReference>
<dbReference type="Gene3D" id="1.10.533.10">
    <property type="entry name" value="Death Domain, Fas"/>
    <property type="match status" value="1"/>
</dbReference>
<dbReference type="CDD" id="cd00032">
    <property type="entry name" value="CASc"/>
    <property type="match status" value="1"/>
</dbReference>
<dbReference type="SUPFAM" id="SSF52129">
    <property type="entry name" value="Caspase-like"/>
    <property type="match status" value="1"/>
</dbReference>
<evidence type="ECO:0000256" key="2">
    <source>
        <dbReference type="PIRSR" id="PIRSR038001-1"/>
    </source>
</evidence>
<dbReference type="PANTHER" id="PTHR47901">
    <property type="entry name" value="CASPASE RECRUITMENT DOMAIN-CONTAINING PROTEIN 18"/>
    <property type="match status" value="1"/>
</dbReference>
<feature type="domain" description="CARD" evidence="7">
    <location>
        <begin position="1"/>
        <end position="91"/>
    </location>
</feature>
<dbReference type="GO" id="GO:0050727">
    <property type="term" value="P:regulation of inflammatory response"/>
    <property type="evidence" value="ECO:0007669"/>
    <property type="project" value="TreeGrafter"/>
</dbReference>
<dbReference type="Pfam" id="PF00656">
    <property type="entry name" value="Peptidase_C14"/>
    <property type="match status" value="1"/>
</dbReference>
<dbReference type="InterPro" id="IPR011029">
    <property type="entry name" value="DEATH-like_dom_sf"/>
</dbReference>
<dbReference type="InterPro" id="IPR002138">
    <property type="entry name" value="Pept_C14_p10"/>
</dbReference>
<dbReference type="PRINTS" id="PR00376">
    <property type="entry name" value="IL1BCENZYME"/>
</dbReference>